<keyword evidence="1" id="KW-0812">Transmembrane</keyword>
<organism evidence="3 4">
    <name type="scientific">Colletotrichum destructivum</name>
    <dbReference type="NCBI Taxonomy" id="34406"/>
    <lineage>
        <taxon>Eukaryota</taxon>
        <taxon>Fungi</taxon>
        <taxon>Dikarya</taxon>
        <taxon>Ascomycota</taxon>
        <taxon>Pezizomycotina</taxon>
        <taxon>Sordariomycetes</taxon>
        <taxon>Hypocreomycetidae</taxon>
        <taxon>Glomerellales</taxon>
        <taxon>Glomerellaceae</taxon>
        <taxon>Colletotrichum</taxon>
        <taxon>Colletotrichum destructivum species complex</taxon>
    </lineage>
</organism>
<keyword evidence="1" id="KW-0472">Membrane</keyword>
<dbReference type="Proteomes" id="UP001322277">
    <property type="component" value="Chromosome 1"/>
</dbReference>
<keyword evidence="2" id="KW-0732">Signal</keyword>
<feature type="transmembrane region" description="Helical" evidence="1">
    <location>
        <begin position="294"/>
        <end position="321"/>
    </location>
</feature>
<gene>
    <name evidence="3" type="ORF">CDEST_02165</name>
</gene>
<feature type="transmembrane region" description="Helical" evidence="1">
    <location>
        <begin position="214"/>
        <end position="239"/>
    </location>
</feature>
<proteinExistence type="predicted"/>
<reference evidence="4" key="1">
    <citation type="journal article" date="2023" name="bioRxiv">
        <title>Complete genome of the Medicago anthracnose fungus, Colletotrichum destructivum, reveals a mini-chromosome-like region within a core chromosome.</title>
        <authorList>
            <person name="Lapalu N."/>
            <person name="Simon A."/>
            <person name="Lu A."/>
            <person name="Plaumann P.-L."/>
            <person name="Amselem J."/>
            <person name="Pigne S."/>
            <person name="Auger A."/>
            <person name="Koch C."/>
            <person name="Dallery J.-F."/>
            <person name="O'Connell R.J."/>
        </authorList>
    </citation>
    <scope>NUCLEOTIDE SEQUENCE [LARGE SCALE GENOMIC DNA]</scope>
    <source>
        <strain evidence="4">CBS 520.97</strain>
    </source>
</reference>
<dbReference type="GeneID" id="87938668"/>
<accession>A0AAX4I1A9</accession>
<feature type="transmembrane region" description="Helical" evidence="1">
    <location>
        <begin position="128"/>
        <end position="148"/>
    </location>
</feature>
<feature type="signal peptide" evidence="2">
    <location>
        <begin position="1"/>
        <end position="27"/>
    </location>
</feature>
<feature type="transmembrane region" description="Helical" evidence="1">
    <location>
        <begin position="99"/>
        <end position="116"/>
    </location>
</feature>
<evidence type="ECO:0000313" key="3">
    <source>
        <dbReference type="EMBL" id="WQF77151.1"/>
    </source>
</evidence>
<evidence type="ECO:0000256" key="1">
    <source>
        <dbReference type="SAM" id="Phobius"/>
    </source>
</evidence>
<keyword evidence="1" id="KW-1133">Transmembrane helix</keyword>
<feature type="transmembrane region" description="Helical" evidence="1">
    <location>
        <begin position="333"/>
        <end position="353"/>
    </location>
</feature>
<dbReference type="KEGG" id="cdet:87938668"/>
<name>A0AAX4I1A9_9PEZI</name>
<feature type="transmembrane region" description="Helical" evidence="1">
    <location>
        <begin position="73"/>
        <end position="92"/>
    </location>
</feature>
<dbReference type="AlphaFoldDB" id="A0AAX4I1A9"/>
<evidence type="ECO:0000256" key="2">
    <source>
        <dbReference type="SAM" id="SignalP"/>
    </source>
</evidence>
<sequence>MWSFSTGVSLYLISLLYYNMDLCNVSATAEIGVNSTSGVTLLFRDFNESRHNIAACGSETYLRPDPGGCLLPWPYTMAWILIHLPVTVLRVTRWEKVQTLSIILAFFSVYFTVQAYTTDLIPAKILVWMPLALVLDIGAMMQLVFLIVDENGATILRSALKESIVRPFLKDRVEAIPFTGEADNANTEDKTNQIQVVSLRPLPVPSGRGLIGQAWLTVLALTLLAALLVLQLIGLVAAIKGRGQEGLKAEWCSPMFQSAEAVLVNCETPPTRVKKSFSQGIGCILLPADEQYHWLNITVAVLLISVVFEFFDAAILVLVGNNTRWWKARMKRPWFTMFTGNAVLLCILVSGVISSSHLPIGVNRTVWVFKYEQSVRSAIVCQGTLISAGVRGSIIGWTDGFLSSWGKTYSGF</sequence>
<dbReference type="EMBL" id="CP137305">
    <property type="protein sequence ID" value="WQF77151.1"/>
    <property type="molecule type" value="Genomic_DNA"/>
</dbReference>
<protein>
    <submittedName>
        <fullName evidence="3">Uncharacterized protein</fullName>
    </submittedName>
</protein>
<dbReference type="RefSeq" id="XP_062774375.1">
    <property type="nucleotide sequence ID" value="XM_062918324.1"/>
</dbReference>
<keyword evidence="4" id="KW-1185">Reference proteome</keyword>
<evidence type="ECO:0000313" key="4">
    <source>
        <dbReference type="Proteomes" id="UP001322277"/>
    </source>
</evidence>
<feature type="chain" id="PRO_5043421796" evidence="2">
    <location>
        <begin position="28"/>
        <end position="412"/>
    </location>
</feature>